<sequence>MVAFSSGVSKLTDGLSIESYIWVFVFAKTGQAALEPQAMLHFRTIAPTQAAKDFAPARCFLYFVKTIGSVRSSGEQLLRVGTACKGTRGARIEFSLRCCADHDARLLCWKRLEFFAKVTRHMKASLSFDRRGEVWNVNQGLYDGTRFAGNWAELPA</sequence>
<reference evidence="1" key="1">
    <citation type="submission" date="2013-10" db="EMBL/GenBank/DDBJ databases">
        <title>Genomic analysis of the causative agents of coccidiosis in chickens.</title>
        <authorList>
            <person name="Reid A.J."/>
            <person name="Blake D."/>
            <person name="Billington K."/>
            <person name="Browne H."/>
            <person name="Dunn M."/>
            <person name="Hung S."/>
            <person name="Kawahara F."/>
            <person name="Miranda-Saavedra D."/>
            <person name="Mourier T."/>
            <person name="Nagra H."/>
            <person name="Otto T.D."/>
            <person name="Rawlings N."/>
            <person name="Sanchez A."/>
            <person name="Sanders M."/>
            <person name="Subramaniam C."/>
            <person name="Tay Y."/>
            <person name="Dear P."/>
            <person name="Doerig C."/>
            <person name="Gruber A."/>
            <person name="Parkinson J."/>
            <person name="Shirley M."/>
            <person name="Wan K.L."/>
            <person name="Berriman M."/>
            <person name="Tomley F."/>
            <person name="Pain A."/>
        </authorList>
    </citation>
    <scope>NUCLEOTIDE SEQUENCE</scope>
    <source>
        <strain evidence="1">Houghton</strain>
    </source>
</reference>
<dbReference type="VEuPathDB" id="ToxoDB:EAH_00067220"/>
<evidence type="ECO:0000313" key="1">
    <source>
        <dbReference type="EMBL" id="CDI82653.1"/>
    </source>
</evidence>
<dbReference type="AlphaFoldDB" id="U6GTP0"/>
<name>U6GTP0_EIMAC</name>
<dbReference type="GeneID" id="25274792"/>
<reference evidence="1" key="2">
    <citation type="submission" date="2013-10" db="EMBL/GenBank/DDBJ databases">
        <authorList>
            <person name="Aslett M."/>
        </authorList>
    </citation>
    <scope>NUCLEOTIDE SEQUENCE</scope>
    <source>
        <strain evidence="1">Houghton</strain>
    </source>
</reference>
<dbReference type="EMBL" id="HG672623">
    <property type="protein sequence ID" value="CDI82653.1"/>
    <property type="molecule type" value="Genomic_DNA"/>
</dbReference>
<protein>
    <submittedName>
        <fullName evidence="1">Uncharacterized protein</fullName>
    </submittedName>
</protein>
<accession>U6GTP0</accession>
<organism evidence="1 2">
    <name type="scientific">Eimeria acervulina</name>
    <name type="common">Coccidian parasite</name>
    <dbReference type="NCBI Taxonomy" id="5801"/>
    <lineage>
        <taxon>Eukaryota</taxon>
        <taxon>Sar</taxon>
        <taxon>Alveolata</taxon>
        <taxon>Apicomplexa</taxon>
        <taxon>Conoidasida</taxon>
        <taxon>Coccidia</taxon>
        <taxon>Eucoccidiorida</taxon>
        <taxon>Eimeriorina</taxon>
        <taxon>Eimeriidae</taxon>
        <taxon>Eimeria</taxon>
    </lineage>
</organism>
<dbReference type="Proteomes" id="UP000018050">
    <property type="component" value="Unassembled WGS sequence"/>
</dbReference>
<gene>
    <name evidence="1" type="ORF">EAH_00067220</name>
</gene>
<proteinExistence type="predicted"/>
<evidence type="ECO:0000313" key="2">
    <source>
        <dbReference type="Proteomes" id="UP000018050"/>
    </source>
</evidence>
<keyword evidence="2" id="KW-1185">Reference proteome</keyword>
<feature type="non-terminal residue" evidence="1">
    <location>
        <position position="156"/>
    </location>
</feature>
<dbReference type="RefSeq" id="XP_013248021.1">
    <property type="nucleotide sequence ID" value="XM_013392567.1"/>
</dbReference>